<evidence type="ECO:0000256" key="4">
    <source>
        <dbReference type="ARBA" id="ARBA00023157"/>
    </source>
</evidence>
<dbReference type="InterPro" id="IPR013766">
    <property type="entry name" value="Thioredoxin_domain"/>
</dbReference>
<keyword evidence="6" id="KW-0812">Transmembrane</keyword>
<dbReference type="STRING" id="1801752.A3J61_01795"/>
<evidence type="ECO:0000256" key="5">
    <source>
        <dbReference type="ARBA" id="ARBA00023284"/>
    </source>
</evidence>
<dbReference type="Gene3D" id="3.40.30.10">
    <property type="entry name" value="Glutaredoxin"/>
    <property type="match status" value="1"/>
</dbReference>
<keyword evidence="2" id="KW-0732">Signal</keyword>
<dbReference type="Pfam" id="PF13462">
    <property type="entry name" value="Thioredoxin_4"/>
    <property type="match status" value="1"/>
</dbReference>
<dbReference type="PANTHER" id="PTHR13887">
    <property type="entry name" value="GLUTATHIONE S-TRANSFERASE KAPPA"/>
    <property type="match status" value="1"/>
</dbReference>
<protein>
    <recommendedName>
        <fullName evidence="7">Thioredoxin domain-containing protein</fullName>
    </recommendedName>
</protein>
<feature type="domain" description="Thioredoxin" evidence="7">
    <location>
        <begin position="57"/>
        <end position="247"/>
    </location>
</feature>
<evidence type="ECO:0000313" key="9">
    <source>
        <dbReference type="Proteomes" id="UP000179686"/>
    </source>
</evidence>
<comment type="similarity">
    <text evidence="1">Belongs to the thioredoxin family. DsbA subfamily.</text>
</comment>
<dbReference type="Proteomes" id="UP000179686">
    <property type="component" value="Unassembled WGS sequence"/>
</dbReference>
<keyword evidence="3" id="KW-0560">Oxidoreductase</keyword>
<dbReference type="AlphaFoldDB" id="A0A1F6VQD9"/>
<dbReference type="EMBL" id="MFUC01000020">
    <property type="protein sequence ID" value="OGI71834.1"/>
    <property type="molecule type" value="Genomic_DNA"/>
</dbReference>
<keyword evidence="4" id="KW-1015">Disulfide bond</keyword>
<accession>A0A1F6VQD9</accession>
<evidence type="ECO:0000256" key="1">
    <source>
        <dbReference type="ARBA" id="ARBA00005791"/>
    </source>
</evidence>
<sequence>MQNNKKLLVPVITIIGVIALLYFLIKLPANTADTALQLPGGQKVTTTEQAQQKLDAAKNQAQIPEQKLLPTDHTQGNINARIIIFEYSDLDCPFCVRFHPTMKQLVAAYPNDVLWVYRHFPLDELHPKARIESIASECVAQLGGNESFWKFLDNTLAFTSSSVDDPIPTLTGFAKNLGINEKDFINCQISNTGISELIQNQQNLAIKSGAQGTPFNIILDRKTGAMYPAPGAQPIESMQEIVKTILAE</sequence>
<evidence type="ECO:0000259" key="7">
    <source>
        <dbReference type="PROSITE" id="PS51352"/>
    </source>
</evidence>
<name>A0A1F6VQD9_9BACT</name>
<evidence type="ECO:0000313" key="8">
    <source>
        <dbReference type="EMBL" id="OGI71834.1"/>
    </source>
</evidence>
<dbReference type="InterPro" id="IPR036249">
    <property type="entry name" value="Thioredoxin-like_sf"/>
</dbReference>
<reference evidence="8 9" key="1">
    <citation type="journal article" date="2016" name="Nat. Commun.">
        <title>Thousands of microbial genomes shed light on interconnected biogeochemical processes in an aquifer system.</title>
        <authorList>
            <person name="Anantharaman K."/>
            <person name="Brown C.T."/>
            <person name="Hug L.A."/>
            <person name="Sharon I."/>
            <person name="Castelle C.J."/>
            <person name="Probst A.J."/>
            <person name="Thomas B.C."/>
            <person name="Singh A."/>
            <person name="Wilkins M.J."/>
            <person name="Karaoz U."/>
            <person name="Brodie E.L."/>
            <person name="Williams K.H."/>
            <person name="Hubbard S.S."/>
            <person name="Banfield J.F."/>
        </authorList>
    </citation>
    <scope>NUCLEOTIDE SEQUENCE [LARGE SCALE GENOMIC DNA]</scope>
</reference>
<organism evidence="8 9">
    <name type="scientific">Candidatus Nomurabacteria bacterium RIFCSPHIGHO2_02_FULL_38_15</name>
    <dbReference type="NCBI Taxonomy" id="1801752"/>
    <lineage>
        <taxon>Bacteria</taxon>
        <taxon>Candidatus Nomuraibacteriota</taxon>
    </lineage>
</organism>
<dbReference type="PANTHER" id="PTHR13887:SF14">
    <property type="entry name" value="DISULFIDE BOND FORMATION PROTEIN D"/>
    <property type="match status" value="1"/>
</dbReference>
<dbReference type="SUPFAM" id="SSF52833">
    <property type="entry name" value="Thioredoxin-like"/>
    <property type="match status" value="1"/>
</dbReference>
<feature type="transmembrane region" description="Helical" evidence="6">
    <location>
        <begin position="7"/>
        <end position="25"/>
    </location>
</feature>
<comment type="caution">
    <text evidence="8">The sequence shown here is derived from an EMBL/GenBank/DDBJ whole genome shotgun (WGS) entry which is preliminary data.</text>
</comment>
<evidence type="ECO:0000256" key="2">
    <source>
        <dbReference type="ARBA" id="ARBA00022729"/>
    </source>
</evidence>
<keyword evidence="6" id="KW-1133">Transmembrane helix</keyword>
<dbReference type="InterPro" id="IPR012336">
    <property type="entry name" value="Thioredoxin-like_fold"/>
</dbReference>
<proteinExistence type="inferred from homology"/>
<dbReference type="GO" id="GO:0016491">
    <property type="term" value="F:oxidoreductase activity"/>
    <property type="evidence" value="ECO:0007669"/>
    <property type="project" value="UniProtKB-KW"/>
</dbReference>
<keyword evidence="5" id="KW-0676">Redox-active center</keyword>
<dbReference type="PROSITE" id="PS51352">
    <property type="entry name" value="THIOREDOXIN_2"/>
    <property type="match status" value="1"/>
</dbReference>
<keyword evidence="6" id="KW-0472">Membrane</keyword>
<evidence type="ECO:0000256" key="3">
    <source>
        <dbReference type="ARBA" id="ARBA00023002"/>
    </source>
</evidence>
<evidence type="ECO:0000256" key="6">
    <source>
        <dbReference type="SAM" id="Phobius"/>
    </source>
</evidence>
<gene>
    <name evidence="8" type="ORF">A3J61_01795</name>
</gene>